<evidence type="ECO:0000313" key="1">
    <source>
        <dbReference type="EMBL" id="CCF55367.1"/>
    </source>
</evidence>
<name>H2AM35_9LACT</name>
<sequence>MFWYIFRKLFKNKEIQKITYFISKKSPAKLFTGREKQEKETVRPSLFLVWGLGQTPHFGKVFAKAIR</sequence>
<organism evidence="1">
    <name type="scientific">Lactococcus garvieae</name>
    <dbReference type="NCBI Taxonomy" id="1363"/>
    <lineage>
        <taxon>Bacteria</taxon>
        <taxon>Bacillati</taxon>
        <taxon>Bacillota</taxon>
        <taxon>Bacilli</taxon>
        <taxon>Lactobacillales</taxon>
        <taxon>Streptococcaceae</taxon>
        <taxon>Lactococcus</taxon>
    </lineage>
</organism>
<proteinExistence type="predicted"/>
<dbReference type="RefSeq" id="WP_014386586.1">
    <property type="nucleotide sequence ID" value="NC_016981.1"/>
</dbReference>
<geneLocation type="plasmid" evidence="1">
    <name>pGL2</name>
</geneLocation>
<accession>H2AM35</accession>
<reference evidence="1" key="1">
    <citation type="journal article" date="2012" name="PLoS ONE">
        <title>Characterization of plasmids in a human clinical strain of Lactococcus garvieae.</title>
        <authorList>
            <person name="Aguado-Urda M."/>
            <person name="Gibello A."/>
            <person name="Blanco M.M."/>
            <person name="Lopez-Campos G.H."/>
            <person name="Cutuli M.T."/>
            <person name="Fernandez-Garayzabal J.F."/>
        </authorList>
    </citation>
    <scope>NUCLEOTIDE SEQUENCE [LARGE SCALE GENOMIC DNA]</scope>
    <source>
        <strain evidence="1">21881</strain>
        <plasmid evidence="1">pGL2</plasmid>
    </source>
</reference>
<dbReference type="AlphaFoldDB" id="H2AM35"/>
<keyword evidence="1" id="KW-0614">Plasmid</keyword>
<protein>
    <submittedName>
        <fullName evidence="1">Uncharacterized protein</fullName>
    </submittedName>
</protein>
<dbReference type="EMBL" id="HE650696">
    <property type="protein sequence ID" value="CCF55367.1"/>
    <property type="molecule type" value="Genomic_DNA"/>
</dbReference>